<sequence>MNDFKELLGKNIEIEISGKNFYSGILVDSGLDIIVLFVGKTGSFLYIPVVHIQQMKEAKKEEDTIYYEPPSEKPLETNSQVVSFRGILNNARGRFVEVYVTGNKSVHGYLTSIMNDHFVFYSPIYKTLFISMNHVKWLIPYPENATPYSLSNESLPVNPTNIPLARTFEEQCKKLENQLVVIDGGDSSEKIGFLEKVRNKKLTLITAEREKVFRNLDHVKTIHLP</sequence>
<organism evidence="1 2">
    <name type="scientific">Neobacillus vireti LMG 21834</name>
    <dbReference type="NCBI Taxonomy" id="1131730"/>
    <lineage>
        <taxon>Bacteria</taxon>
        <taxon>Bacillati</taxon>
        <taxon>Bacillota</taxon>
        <taxon>Bacilli</taxon>
        <taxon>Bacillales</taxon>
        <taxon>Bacillaceae</taxon>
        <taxon>Neobacillus</taxon>
    </lineage>
</organism>
<dbReference type="Proteomes" id="UP000018877">
    <property type="component" value="Unassembled WGS sequence"/>
</dbReference>
<name>A0AB94IM85_9BACI</name>
<accession>A0AB94IM85</accession>
<dbReference type="RefSeq" id="WP_024028982.1">
    <property type="nucleotide sequence ID" value="NZ_ALAN01000076.1"/>
</dbReference>
<proteinExistence type="predicted"/>
<evidence type="ECO:0008006" key="3">
    <source>
        <dbReference type="Google" id="ProtNLM"/>
    </source>
</evidence>
<gene>
    <name evidence="1" type="ORF">BAVI_13994</name>
</gene>
<comment type="caution">
    <text evidence="1">The sequence shown here is derived from an EMBL/GenBank/DDBJ whole genome shotgun (WGS) entry which is preliminary data.</text>
</comment>
<protein>
    <recommendedName>
        <fullName evidence="3">DUF2642 domain-containing protein</fullName>
    </recommendedName>
</protein>
<evidence type="ECO:0000313" key="1">
    <source>
        <dbReference type="EMBL" id="ETI68120.1"/>
    </source>
</evidence>
<dbReference type="EMBL" id="ALAN01000076">
    <property type="protein sequence ID" value="ETI68120.1"/>
    <property type="molecule type" value="Genomic_DNA"/>
</dbReference>
<dbReference type="AlphaFoldDB" id="A0AB94IM85"/>
<evidence type="ECO:0000313" key="2">
    <source>
        <dbReference type="Proteomes" id="UP000018877"/>
    </source>
</evidence>
<reference evidence="1 2" key="1">
    <citation type="journal article" date="2014" name="Environ. Microbiol.">
        <title>The nitrate-ammonifying and nosZ-carrying bacterium Bacillus vireti is a potent source and sink for nitric and nitrous oxide under high nitrate conditions.</title>
        <authorList>
            <person name="Mania D."/>
            <person name="Heylen K."/>
            <person name="van Spanning R.J."/>
            <person name="Frostegard A."/>
        </authorList>
    </citation>
    <scope>NUCLEOTIDE SEQUENCE [LARGE SCALE GENOMIC DNA]</scope>
    <source>
        <strain evidence="1 2">LMG 21834</strain>
    </source>
</reference>
<keyword evidence="2" id="KW-1185">Reference proteome</keyword>